<protein>
    <recommendedName>
        <fullName evidence="3">Polyhydroxyalkanoic acid system protein (PHA_gran_rgn)</fullName>
    </recommendedName>
</protein>
<keyword evidence="2" id="KW-1185">Reference proteome</keyword>
<accession>A0ABQ6CKV1</accession>
<name>A0ABQ6CKV1_9HYPH</name>
<evidence type="ECO:0008006" key="3">
    <source>
        <dbReference type="Google" id="ProtNLM"/>
    </source>
</evidence>
<evidence type="ECO:0000313" key="1">
    <source>
        <dbReference type="EMBL" id="GLS20374.1"/>
    </source>
</evidence>
<evidence type="ECO:0000313" key="2">
    <source>
        <dbReference type="Proteomes" id="UP001156882"/>
    </source>
</evidence>
<dbReference type="InterPro" id="IPR013433">
    <property type="entry name" value="PHA_gran_rgn"/>
</dbReference>
<gene>
    <name evidence="1" type="ORF">GCM10007874_33910</name>
</gene>
<reference evidence="2" key="1">
    <citation type="journal article" date="2019" name="Int. J. Syst. Evol. Microbiol.">
        <title>The Global Catalogue of Microorganisms (GCM) 10K type strain sequencing project: providing services to taxonomists for standard genome sequencing and annotation.</title>
        <authorList>
            <consortium name="The Broad Institute Genomics Platform"/>
            <consortium name="The Broad Institute Genome Sequencing Center for Infectious Disease"/>
            <person name="Wu L."/>
            <person name="Ma J."/>
        </authorList>
    </citation>
    <scope>NUCLEOTIDE SEQUENCE [LARGE SCALE GENOMIC DNA]</scope>
    <source>
        <strain evidence="2">NBRC 101365</strain>
    </source>
</reference>
<comment type="caution">
    <text evidence="1">The sequence shown here is derived from an EMBL/GenBank/DDBJ whole genome shotgun (WGS) entry which is preliminary data.</text>
</comment>
<dbReference type="Proteomes" id="UP001156882">
    <property type="component" value="Unassembled WGS sequence"/>
</dbReference>
<organism evidence="1 2">
    <name type="scientific">Labrys miyagiensis</name>
    <dbReference type="NCBI Taxonomy" id="346912"/>
    <lineage>
        <taxon>Bacteria</taxon>
        <taxon>Pseudomonadati</taxon>
        <taxon>Pseudomonadota</taxon>
        <taxon>Alphaproteobacteria</taxon>
        <taxon>Hyphomicrobiales</taxon>
        <taxon>Xanthobacteraceae</taxon>
        <taxon>Labrys</taxon>
    </lineage>
</organism>
<dbReference type="RefSeq" id="WP_284313463.1">
    <property type="nucleotide sequence ID" value="NZ_BSPC01000028.1"/>
</dbReference>
<dbReference type="Pfam" id="PF09650">
    <property type="entry name" value="PHA_gran_rgn"/>
    <property type="match status" value="1"/>
</dbReference>
<sequence>MSRPLTVTIPHNLGREVALKRIKDGIVQLRSTYAGQFTVLDETWTGDKLDFRISALKQTVSGSIEVAETTVTVSVMLPLFLAMLAEKAKAAIQHRGQLMLEKK</sequence>
<dbReference type="EMBL" id="BSPC01000028">
    <property type="protein sequence ID" value="GLS20374.1"/>
    <property type="molecule type" value="Genomic_DNA"/>
</dbReference>
<proteinExistence type="predicted"/>